<dbReference type="GO" id="GO:0016787">
    <property type="term" value="F:hydrolase activity"/>
    <property type="evidence" value="ECO:0007669"/>
    <property type="project" value="UniProtKB-KW"/>
</dbReference>
<dbReference type="GeneID" id="70133368"/>
<feature type="domain" description="AB hydrolase-1" evidence="1">
    <location>
        <begin position="26"/>
        <end position="263"/>
    </location>
</feature>
<dbReference type="SUPFAM" id="SSF53474">
    <property type="entry name" value="alpha/beta-Hydrolases"/>
    <property type="match status" value="1"/>
</dbReference>
<evidence type="ECO:0000259" key="1">
    <source>
        <dbReference type="Pfam" id="PF12697"/>
    </source>
</evidence>
<protein>
    <submittedName>
        <fullName evidence="2">Alpha/Beta hydrolase protein</fullName>
    </submittedName>
</protein>
<accession>A0A9P8UWR3</accession>
<dbReference type="PANTHER" id="PTHR43798">
    <property type="entry name" value="MONOACYLGLYCEROL LIPASE"/>
    <property type="match status" value="1"/>
</dbReference>
<dbReference type="RefSeq" id="XP_045963763.1">
    <property type="nucleotide sequence ID" value="XM_046104477.1"/>
</dbReference>
<sequence>MSSGYFPHNGSDLFYTVQGPDSGIPIILLHGWTCDQTDWVFQIPLLLTQRFRVLALDLRGHGRSTVQDNVSEFDPITLSDDVTALARHLNVSADNPAIFFGHSLGCIIASELAARHPELVRGLVLVDPSYFMTPTLMTSLAEQLRRDPADAPQLSTAWLENAGVYLSAPDWLPIWNKVRAWGIEPRVVGETCLGLIERLGASGSTYLKSVKATKDPIPRLVVAASPGGIDVEKEAGVDETYDRVELLQAGHWLHKVNPEGFNALLESWLRQWGYLPTYSA</sequence>
<name>A0A9P8UWR3_9PEZI</name>
<dbReference type="OrthoDB" id="408373at2759"/>
<keyword evidence="3" id="KW-1185">Reference proteome</keyword>
<comment type="caution">
    <text evidence="2">The sequence shown here is derived from an EMBL/GenBank/DDBJ whole genome shotgun (WGS) entry which is preliminary data.</text>
</comment>
<evidence type="ECO:0000313" key="2">
    <source>
        <dbReference type="EMBL" id="KAH6659632.1"/>
    </source>
</evidence>
<reference evidence="2" key="1">
    <citation type="journal article" date="2021" name="Nat. Commun.">
        <title>Genetic determinants of endophytism in the Arabidopsis root mycobiome.</title>
        <authorList>
            <person name="Mesny F."/>
            <person name="Miyauchi S."/>
            <person name="Thiergart T."/>
            <person name="Pickel B."/>
            <person name="Atanasova L."/>
            <person name="Karlsson M."/>
            <person name="Huettel B."/>
            <person name="Barry K.W."/>
            <person name="Haridas S."/>
            <person name="Chen C."/>
            <person name="Bauer D."/>
            <person name="Andreopoulos W."/>
            <person name="Pangilinan J."/>
            <person name="LaButti K."/>
            <person name="Riley R."/>
            <person name="Lipzen A."/>
            <person name="Clum A."/>
            <person name="Drula E."/>
            <person name="Henrissat B."/>
            <person name="Kohler A."/>
            <person name="Grigoriev I.V."/>
            <person name="Martin F.M."/>
            <person name="Hacquard S."/>
        </authorList>
    </citation>
    <scope>NUCLEOTIDE SEQUENCE</scope>
    <source>
        <strain evidence="2">MPI-SDFR-AT-0073</strain>
    </source>
</reference>
<dbReference type="AlphaFoldDB" id="A0A9P8UWR3"/>
<dbReference type="Gene3D" id="3.40.50.1820">
    <property type="entry name" value="alpha/beta hydrolase"/>
    <property type="match status" value="1"/>
</dbReference>
<dbReference type="PRINTS" id="PR00111">
    <property type="entry name" value="ABHYDROLASE"/>
</dbReference>
<dbReference type="PRINTS" id="PR00412">
    <property type="entry name" value="EPOXHYDRLASE"/>
</dbReference>
<dbReference type="InterPro" id="IPR000639">
    <property type="entry name" value="Epox_hydrolase-like"/>
</dbReference>
<dbReference type="Pfam" id="PF12697">
    <property type="entry name" value="Abhydrolase_6"/>
    <property type="match status" value="1"/>
</dbReference>
<organism evidence="2 3">
    <name type="scientific">Truncatella angustata</name>
    <dbReference type="NCBI Taxonomy" id="152316"/>
    <lineage>
        <taxon>Eukaryota</taxon>
        <taxon>Fungi</taxon>
        <taxon>Dikarya</taxon>
        <taxon>Ascomycota</taxon>
        <taxon>Pezizomycotina</taxon>
        <taxon>Sordariomycetes</taxon>
        <taxon>Xylariomycetidae</taxon>
        <taxon>Amphisphaeriales</taxon>
        <taxon>Sporocadaceae</taxon>
        <taxon>Truncatella</taxon>
    </lineage>
</organism>
<dbReference type="InterPro" id="IPR000073">
    <property type="entry name" value="AB_hydrolase_1"/>
</dbReference>
<proteinExistence type="predicted"/>
<evidence type="ECO:0000313" key="3">
    <source>
        <dbReference type="Proteomes" id="UP000758603"/>
    </source>
</evidence>
<dbReference type="InterPro" id="IPR050266">
    <property type="entry name" value="AB_hydrolase_sf"/>
</dbReference>
<keyword evidence="2" id="KW-0378">Hydrolase</keyword>
<dbReference type="EMBL" id="JAGPXC010000001">
    <property type="protein sequence ID" value="KAH6659632.1"/>
    <property type="molecule type" value="Genomic_DNA"/>
</dbReference>
<gene>
    <name evidence="2" type="ORF">BKA67DRAFT_589546</name>
</gene>
<dbReference type="InterPro" id="IPR029058">
    <property type="entry name" value="AB_hydrolase_fold"/>
</dbReference>
<dbReference type="Proteomes" id="UP000758603">
    <property type="component" value="Unassembled WGS sequence"/>
</dbReference>